<protein>
    <submittedName>
        <fullName evidence="5">TetR/AcrR family transcriptional regulator</fullName>
    </submittedName>
</protein>
<dbReference type="PROSITE" id="PS50977">
    <property type="entry name" value="HTH_TETR_2"/>
    <property type="match status" value="1"/>
</dbReference>
<evidence type="ECO:0000256" key="2">
    <source>
        <dbReference type="ARBA" id="ARBA00023125"/>
    </source>
</evidence>
<evidence type="ECO:0000256" key="3">
    <source>
        <dbReference type="PROSITE-ProRule" id="PRU00335"/>
    </source>
</evidence>
<evidence type="ECO:0000256" key="1">
    <source>
        <dbReference type="ARBA" id="ARBA00022491"/>
    </source>
</evidence>
<dbReference type="SUPFAM" id="SSF46689">
    <property type="entry name" value="Homeodomain-like"/>
    <property type="match status" value="1"/>
</dbReference>
<dbReference type="PANTHER" id="PTHR43479:SF11">
    <property type="entry name" value="ACREF_ENVCD OPERON REPRESSOR-RELATED"/>
    <property type="match status" value="1"/>
</dbReference>
<evidence type="ECO:0000313" key="5">
    <source>
        <dbReference type="EMBL" id="TRZ40272.1"/>
    </source>
</evidence>
<dbReference type="PANTHER" id="PTHR43479">
    <property type="entry name" value="ACREF/ENVCD OPERON REPRESSOR-RELATED"/>
    <property type="match status" value="1"/>
</dbReference>
<dbReference type="PRINTS" id="PR00455">
    <property type="entry name" value="HTHTETR"/>
</dbReference>
<dbReference type="GO" id="GO:0003677">
    <property type="term" value="F:DNA binding"/>
    <property type="evidence" value="ECO:0007669"/>
    <property type="project" value="UniProtKB-UniRule"/>
</dbReference>
<dbReference type="Pfam" id="PF16295">
    <property type="entry name" value="TetR_C_10"/>
    <property type="match status" value="1"/>
</dbReference>
<keyword evidence="2 3" id="KW-0238">DNA-binding</keyword>
<sequence>MRKKDNNKKEAIVKAIIQQINEIGFVNVSMSKIAKAAGVSASTLYIYYENKEDMIQKVYLDVKTQMLLDCSKNLTSEAPVKQSIMQFCENILLFLKNRGDYFIFLEQASNSPVLNSLSVKDFDTSSRMVYQVFEKGINEGILKQTNPNILIGFCMYPISQIYKENLNSKEYINEVDFIEVFQMCWDAIKA</sequence>
<gene>
    <name evidence="5" type="ORF">CEQ21_04870</name>
</gene>
<proteinExistence type="predicted"/>
<accession>A0A553STF8</accession>
<dbReference type="RefSeq" id="WP_185763671.1">
    <property type="nucleotide sequence ID" value="NZ_RIBP01000001.1"/>
</dbReference>
<comment type="caution">
    <text evidence="5">The sequence shown here is derived from an EMBL/GenBank/DDBJ whole genome shotgun (WGS) entry which is preliminary data.</text>
</comment>
<dbReference type="EMBL" id="RIBP01000001">
    <property type="protein sequence ID" value="TRZ40272.1"/>
    <property type="molecule type" value="Genomic_DNA"/>
</dbReference>
<feature type="domain" description="HTH tetR-type" evidence="4">
    <location>
        <begin position="6"/>
        <end position="66"/>
    </location>
</feature>
<feature type="DNA-binding region" description="H-T-H motif" evidence="3">
    <location>
        <begin position="29"/>
        <end position="48"/>
    </location>
</feature>
<dbReference type="AlphaFoldDB" id="A0A553STF8"/>
<dbReference type="Pfam" id="PF00440">
    <property type="entry name" value="TetR_N"/>
    <property type="match status" value="1"/>
</dbReference>
<keyword evidence="1" id="KW-0678">Repressor</keyword>
<reference evidence="6" key="1">
    <citation type="submission" date="2018-10" db="EMBL/GenBank/DDBJ databases">
        <title>FDA dAtabase for Regulatory Grade micrObial Sequences (FDA-ARGOS): Supporting development and validation of Infectious Disease Dx tests.</title>
        <authorList>
            <person name="Minogue T."/>
            <person name="Wolcott M."/>
            <person name="Wasieloski L."/>
            <person name="Aguilar W."/>
            <person name="Moore D."/>
            <person name="Tallon L."/>
            <person name="Sadzewicz L."/>
            <person name="Sengamalay N."/>
            <person name="Ott S."/>
            <person name="Godinez A."/>
            <person name="Nagaraj S."/>
            <person name="Vavikolanu K."/>
            <person name="Vyas G."/>
            <person name="Nadendla S."/>
            <person name="George J."/>
            <person name="Sichtig H."/>
        </authorList>
    </citation>
    <scope>NUCLEOTIDE SEQUENCE [LARGE SCALE GENOMIC DNA]</scope>
    <source>
        <strain evidence="6">FDAARGOS_343</strain>
    </source>
</reference>
<dbReference type="InterPro" id="IPR001647">
    <property type="entry name" value="HTH_TetR"/>
</dbReference>
<evidence type="ECO:0000259" key="4">
    <source>
        <dbReference type="PROSITE" id="PS50977"/>
    </source>
</evidence>
<organism evidence="5 6">
    <name type="scientific">Niallia circulans</name>
    <name type="common">Bacillus circulans</name>
    <dbReference type="NCBI Taxonomy" id="1397"/>
    <lineage>
        <taxon>Bacteria</taxon>
        <taxon>Bacillati</taxon>
        <taxon>Bacillota</taxon>
        <taxon>Bacilli</taxon>
        <taxon>Bacillales</taxon>
        <taxon>Bacillaceae</taxon>
        <taxon>Niallia</taxon>
    </lineage>
</organism>
<name>A0A553STF8_NIACI</name>
<dbReference type="Gene3D" id="1.10.357.10">
    <property type="entry name" value="Tetracycline Repressor, domain 2"/>
    <property type="match status" value="1"/>
</dbReference>
<dbReference type="InterPro" id="IPR009057">
    <property type="entry name" value="Homeodomain-like_sf"/>
</dbReference>
<dbReference type="InterPro" id="IPR050624">
    <property type="entry name" value="HTH-type_Tx_Regulator"/>
</dbReference>
<evidence type="ECO:0000313" key="6">
    <source>
        <dbReference type="Proteomes" id="UP000319837"/>
    </source>
</evidence>
<dbReference type="InterPro" id="IPR032551">
    <property type="entry name" value="BscR_C"/>
</dbReference>
<dbReference type="Proteomes" id="UP000319837">
    <property type="component" value="Unassembled WGS sequence"/>
</dbReference>